<dbReference type="AlphaFoldDB" id="A0A7H1MXJ6"/>
<keyword evidence="9" id="KW-1185">Reference proteome</keyword>
<keyword evidence="3" id="KW-0731">Sigma factor</keyword>
<proteinExistence type="inferred from homology"/>
<comment type="similarity">
    <text evidence="1">Belongs to the sigma-70 factor family. ECF subfamily.</text>
</comment>
<dbReference type="RefSeq" id="WP_190261624.1">
    <property type="nucleotide sequence ID" value="NZ_CP053923.1"/>
</dbReference>
<keyword evidence="2" id="KW-0805">Transcription regulation</keyword>
<dbReference type="GO" id="GO:0003677">
    <property type="term" value="F:DNA binding"/>
    <property type="evidence" value="ECO:0007669"/>
    <property type="project" value="InterPro"/>
</dbReference>
<feature type="domain" description="RNA polymerase sigma-70 region 2" evidence="6">
    <location>
        <begin position="19"/>
        <end position="82"/>
    </location>
</feature>
<keyword evidence="4" id="KW-0804">Transcription</keyword>
<organism evidence="8 9">
    <name type="scientific">Defluviicoccus vanus</name>
    <dbReference type="NCBI Taxonomy" id="111831"/>
    <lineage>
        <taxon>Bacteria</taxon>
        <taxon>Pseudomonadati</taxon>
        <taxon>Pseudomonadota</taxon>
        <taxon>Alphaproteobacteria</taxon>
        <taxon>Rhodospirillales</taxon>
        <taxon>Rhodospirillaceae</taxon>
        <taxon>Defluviicoccus</taxon>
    </lineage>
</organism>
<evidence type="ECO:0000256" key="2">
    <source>
        <dbReference type="ARBA" id="ARBA00023015"/>
    </source>
</evidence>
<dbReference type="SUPFAM" id="SSF88946">
    <property type="entry name" value="Sigma2 domain of RNA polymerase sigma factors"/>
    <property type="match status" value="1"/>
</dbReference>
<dbReference type="InterPro" id="IPR014284">
    <property type="entry name" value="RNA_pol_sigma-70_dom"/>
</dbReference>
<dbReference type="CDD" id="cd06171">
    <property type="entry name" value="Sigma70_r4"/>
    <property type="match status" value="1"/>
</dbReference>
<dbReference type="NCBIfam" id="TIGR02937">
    <property type="entry name" value="sigma70-ECF"/>
    <property type="match status" value="1"/>
</dbReference>
<evidence type="ECO:0000259" key="6">
    <source>
        <dbReference type="Pfam" id="PF04542"/>
    </source>
</evidence>
<dbReference type="InterPro" id="IPR007627">
    <property type="entry name" value="RNA_pol_sigma70_r2"/>
</dbReference>
<dbReference type="GO" id="GO:0006352">
    <property type="term" value="P:DNA-templated transcription initiation"/>
    <property type="evidence" value="ECO:0007669"/>
    <property type="project" value="InterPro"/>
</dbReference>
<dbReference type="PANTHER" id="PTHR43133:SF25">
    <property type="entry name" value="RNA POLYMERASE SIGMA FACTOR RFAY-RELATED"/>
    <property type="match status" value="1"/>
</dbReference>
<feature type="compositionally biased region" description="Basic and acidic residues" evidence="5">
    <location>
        <begin position="174"/>
        <end position="183"/>
    </location>
</feature>
<dbReference type="Pfam" id="PF08281">
    <property type="entry name" value="Sigma70_r4_2"/>
    <property type="match status" value="1"/>
</dbReference>
<dbReference type="PANTHER" id="PTHR43133">
    <property type="entry name" value="RNA POLYMERASE ECF-TYPE SIGMA FACTO"/>
    <property type="match status" value="1"/>
</dbReference>
<dbReference type="InterPro" id="IPR013324">
    <property type="entry name" value="RNA_pol_sigma_r3/r4-like"/>
</dbReference>
<protein>
    <submittedName>
        <fullName evidence="8">Sigma-70 family RNA polymerase sigma factor</fullName>
    </submittedName>
</protein>
<dbReference type="Gene3D" id="1.10.10.10">
    <property type="entry name" value="Winged helix-like DNA-binding domain superfamily/Winged helix DNA-binding domain"/>
    <property type="match status" value="1"/>
</dbReference>
<sequence>MDTAETKLPSAEFYAELTQCLPHMRSFARYLCRRDDLADDLVQDAVVRASMAAHQFIPGTNFKAWIFTIMHNLNISNYRRRRPVVVSSELVDNSLCQIAPNQIDSLILRDLDRAVSKLPSAQRKALILVAVHGLSYEDAAQVCGCAVGTVKSRVGRARNALQDMLMGQTGRGAVRRDRDDAVRAEGSPRGADSEDAIQADGDVPIRSALQSDRRRRLNQDSALVSIAK</sequence>
<reference evidence="8 9" key="1">
    <citation type="submission" date="2020-05" db="EMBL/GenBank/DDBJ databases">
        <title>Complete closed genome sequence of Defluviicoccus vanus.</title>
        <authorList>
            <person name="Bessarab I."/>
            <person name="Arumugam K."/>
            <person name="Maszenan A.M."/>
            <person name="Seviour R.J."/>
            <person name="Williams R.B."/>
        </authorList>
    </citation>
    <scope>NUCLEOTIDE SEQUENCE [LARGE SCALE GENOMIC DNA]</scope>
    <source>
        <strain evidence="8 9">Ben 114</strain>
    </source>
</reference>
<dbReference type="KEGG" id="dvn:HQ394_00875"/>
<evidence type="ECO:0000259" key="7">
    <source>
        <dbReference type="Pfam" id="PF08281"/>
    </source>
</evidence>
<evidence type="ECO:0000256" key="4">
    <source>
        <dbReference type="ARBA" id="ARBA00023163"/>
    </source>
</evidence>
<evidence type="ECO:0000313" key="8">
    <source>
        <dbReference type="EMBL" id="QNT68182.1"/>
    </source>
</evidence>
<evidence type="ECO:0000313" key="9">
    <source>
        <dbReference type="Proteomes" id="UP000516369"/>
    </source>
</evidence>
<dbReference type="InterPro" id="IPR013249">
    <property type="entry name" value="RNA_pol_sigma70_r4_t2"/>
</dbReference>
<dbReference type="InterPro" id="IPR013325">
    <property type="entry name" value="RNA_pol_sigma_r2"/>
</dbReference>
<dbReference type="EMBL" id="CP053923">
    <property type="protein sequence ID" value="QNT68182.1"/>
    <property type="molecule type" value="Genomic_DNA"/>
</dbReference>
<dbReference type="InterPro" id="IPR039425">
    <property type="entry name" value="RNA_pol_sigma-70-like"/>
</dbReference>
<feature type="region of interest" description="Disordered" evidence="5">
    <location>
        <begin position="169"/>
        <end position="214"/>
    </location>
</feature>
<dbReference type="Pfam" id="PF04542">
    <property type="entry name" value="Sigma70_r2"/>
    <property type="match status" value="1"/>
</dbReference>
<accession>A0A7H1MXJ6</accession>
<evidence type="ECO:0000256" key="1">
    <source>
        <dbReference type="ARBA" id="ARBA00010641"/>
    </source>
</evidence>
<dbReference type="InterPro" id="IPR036388">
    <property type="entry name" value="WH-like_DNA-bd_sf"/>
</dbReference>
<name>A0A7H1MXJ6_9PROT</name>
<feature type="domain" description="RNA polymerase sigma factor 70 region 4 type 2" evidence="7">
    <location>
        <begin position="109"/>
        <end position="161"/>
    </location>
</feature>
<gene>
    <name evidence="8" type="ORF">HQ394_00875</name>
</gene>
<dbReference type="Gene3D" id="1.10.1740.10">
    <property type="match status" value="1"/>
</dbReference>
<dbReference type="SUPFAM" id="SSF88659">
    <property type="entry name" value="Sigma3 and sigma4 domains of RNA polymerase sigma factors"/>
    <property type="match status" value="1"/>
</dbReference>
<evidence type="ECO:0000256" key="5">
    <source>
        <dbReference type="SAM" id="MobiDB-lite"/>
    </source>
</evidence>
<evidence type="ECO:0000256" key="3">
    <source>
        <dbReference type="ARBA" id="ARBA00023082"/>
    </source>
</evidence>
<dbReference type="GO" id="GO:0016987">
    <property type="term" value="F:sigma factor activity"/>
    <property type="evidence" value="ECO:0007669"/>
    <property type="project" value="UniProtKB-KW"/>
</dbReference>
<dbReference type="Proteomes" id="UP000516369">
    <property type="component" value="Chromosome"/>
</dbReference>